<protein>
    <submittedName>
        <fullName evidence="1">Bm14371</fullName>
    </submittedName>
</protein>
<gene>
    <name evidence="1" type="primary">Bm14371</name>
    <name evidence="1" type="ORF">BM_Bm14371</name>
</gene>
<dbReference type="EMBL" id="LN854750">
    <property type="protein sequence ID" value="CDP90804.1"/>
    <property type="molecule type" value="Genomic_DNA"/>
</dbReference>
<dbReference type="AlphaFoldDB" id="A0A1I9FZM5"/>
<reference evidence="1" key="1">
    <citation type="journal article" date="2007" name="Science">
        <title>Draft genome of the filarial nematode parasite Brugia malayi.</title>
        <authorList>
            <person name="Ghedin E."/>
            <person name="Wang S."/>
            <person name="Spiro D."/>
            <person name="Caler E."/>
            <person name="Zhao Q."/>
            <person name="Crabtree J."/>
            <person name="Allen J.E."/>
            <person name="Delcher A.L."/>
            <person name="Guiliano D.B."/>
            <person name="Miranda-Saavedra D."/>
            <person name="Angiuoli S.V."/>
            <person name="Creasy T."/>
            <person name="Amedeo P."/>
            <person name="Haas B."/>
            <person name="El-Sayed N.M."/>
            <person name="Wortman J.R."/>
            <person name="Feldblyum T."/>
            <person name="Tallon L."/>
            <person name="Schatz M."/>
            <person name="Shumway M."/>
            <person name="Koo H."/>
            <person name="Salzberg S.L."/>
            <person name="Schobel S."/>
            <person name="Pertea M."/>
            <person name="Pop M."/>
            <person name="White O."/>
            <person name="Barton G.J."/>
            <person name="Carlow C.K."/>
            <person name="Crawford M.J."/>
            <person name="Daub J."/>
            <person name="Dimmic M.W."/>
            <person name="Estes C.F."/>
            <person name="Foster J.M."/>
            <person name="Ganatra M."/>
            <person name="Gregory W.F."/>
            <person name="Johnson N.M."/>
            <person name="Jin J."/>
            <person name="Komuniecki R."/>
            <person name="Korf I."/>
            <person name="Kumar S."/>
            <person name="Laney S."/>
            <person name="Li B.W."/>
            <person name="Li W."/>
            <person name="Lindblom T.H."/>
            <person name="Lustigman S."/>
            <person name="Ma D."/>
            <person name="Maina C.V."/>
            <person name="Martin D.M."/>
            <person name="McCarter J.P."/>
            <person name="McReynolds L."/>
            <person name="Mitreva M."/>
            <person name="Nutman T.B."/>
            <person name="Parkinson J."/>
            <person name="Peregrin-Alvarez J.M."/>
            <person name="Poole C."/>
            <person name="Ren Q."/>
            <person name="Saunders L."/>
            <person name="Sluder A.E."/>
            <person name="Smith K."/>
            <person name="Stanke M."/>
            <person name="Unnasch T.R."/>
            <person name="Ware J."/>
            <person name="Wei A.D."/>
            <person name="Weil G."/>
            <person name="Williams D.J."/>
            <person name="Zhang Y."/>
            <person name="Williams S.A."/>
            <person name="Fraser-Liggett C."/>
            <person name="Slatko B."/>
            <person name="Blaxter M.L."/>
            <person name="Scott A.L."/>
        </authorList>
    </citation>
    <scope>NUCLEOTIDE SEQUENCE</scope>
    <source>
        <strain evidence="1">FR3</strain>
    </source>
</reference>
<proteinExistence type="predicted"/>
<sequence>MYHITLPYCKITREIYNIYLKIFATYWRICIKIIGLQLFLNIFKRYANACTMCNCSNSENIK</sequence>
<name>A0A1I9FZM5_BRUMA</name>
<reference evidence="1" key="2">
    <citation type="submission" date="2012-12" db="EMBL/GenBank/DDBJ databases">
        <authorList>
            <consortium name="WormBase Consortium"/>
            <person name="Ghedin E."/>
            <person name="Paulini M."/>
        </authorList>
    </citation>
    <scope>NUCLEOTIDE SEQUENCE</scope>
    <source>
        <strain evidence="1">FR3</strain>
    </source>
</reference>
<organism evidence="1">
    <name type="scientific">Brugia malayi</name>
    <name type="common">Filarial nematode worm</name>
    <dbReference type="NCBI Taxonomy" id="6279"/>
    <lineage>
        <taxon>Eukaryota</taxon>
        <taxon>Metazoa</taxon>
        <taxon>Ecdysozoa</taxon>
        <taxon>Nematoda</taxon>
        <taxon>Chromadorea</taxon>
        <taxon>Rhabditida</taxon>
        <taxon>Spirurina</taxon>
        <taxon>Spiruromorpha</taxon>
        <taxon>Filarioidea</taxon>
        <taxon>Onchocercidae</taxon>
        <taxon>Brugia</taxon>
    </lineage>
</organism>
<evidence type="ECO:0000313" key="1">
    <source>
        <dbReference type="EMBL" id="CDP90804.1"/>
    </source>
</evidence>
<accession>A0A1I9FZM5</accession>